<reference evidence="1 2" key="1">
    <citation type="submission" date="2020-04" db="EMBL/GenBank/DDBJ databases">
        <authorList>
            <person name="Gonzalez R.M."/>
            <person name="Howells E.K."/>
            <person name="Otero L.A."/>
            <person name="Pollenz R.S."/>
            <person name="Robichaux K.C."/>
            <person name="Kistler A.L."/>
            <person name="Garlena R.A."/>
            <person name="Russell D.A."/>
            <person name="Pope W.H."/>
            <person name="Jacobs-Sera D."/>
            <person name="Hatfull G.F."/>
        </authorList>
    </citation>
    <scope>NUCLEOTIDE SEQUENCE [LARGE SCALE GENOMIC DNA]</scope>
</reference>
<evidence type="ECO:0000313" key="1">
    <source>
        <dbReference type="EMBL" id="QJD51786.1"/>
    </source>
</evidence>
<gene>
    <name evidence="1" type="primary">47</name>
    <name evidence="1" type="ORF">SEA_ASHTON_47</name>
</gene>
<proteinExistence type="predicted"/>
<name>A0A6M3T0J2_9CAUD</name>
<dbReference type="Proteomes" id="UP000501509">
    <property type="component" value="Segment"/>
</dbReference>
<sequence>MAGQEVKVVDKTEGVQHVHIVSISQGAVQYIGSIITPLSIGAASAADLNNVFGRTQEMTAAEAQAGTETAVRSVSPKVLHDEIARQIAAAQL</sequence>
<accession>A0A6M3T0J2</accession>
<organism evidence="1 2">
    <name type="scientific">Microbacterium phage Ashton</name>
    <dbReference type="NCBI Taxonomy" id="2562366"/>
    <lineage>
        <taxon>Viruses</taxon>
        <taxon>Duplodnaviria</taxon>
        <taxon>Heunggongvirae</taxon>
        <taxon>Uroviricota</taxon>
        <taxon>Caudoviricetes</taxon>
        <taxon>Eekayvirinae</taxon>
        <taxon>Akonivirus</taxon>
        <taxon>Akonivirus akoni</taxon>
    </lineage>
</organism>
<dbReference type="EMBL" id="MT310875">
    <property type="protein sequence ID" value="QJD51786.1"/>
    <property type="molecule type" value="Genomic_DNA"/>
</dbReference>
<evidence type="ECO:0000313" key="2">
    <source>
        <dbReference type="Proteomes" id="UP000501509"/>
    </source>
</evidence>
<protein>
    <submittedName>
        <fullName evidence="1">Uncharacterized protein</fullName>
    </submittedName>
</protein>